<reference evidence="1 2" key="1">
    <citation type="submission" date="2019-03" db="EMBL/GenBank/DDBJ databases">
        <title>Genomic Encyclopedia of Type Strains, Phase IV (KMG-IV): sequencing the most valuable type-strain genomes for metagenomic binning, comparative biology and taxonomic classification.</title>
        <authorList>
            <person name="Goeker M."/>
        </authorList>
    </citation>
    <scope>NUCLEOTIDE SEQUENCE [LARGE SCALE GENOMIC DNA]</scope>
    <source>
        <strain evidence="1 2">DSM 28287</strain>
    </source>
</reference>
<comment type="caution">
    <text evidence="1">The sequence shown here is derived from an EMBL/GenBank/DDBJ whole genome shotgun (WGS) entry which is preliminary data.</text>
</comment>
<protein>
    <recommendedName>
        <fullName evidence="3">Helix-turn-helix protein</fullName>
    </recommendedName>
</protein>
<dbReference type="AlphaFoldDB" id="A0A4R6Q1Y9"/>
<evidence type="ECO:0000313" key="2">
    <source>
        <dbReference type="Proteomes" id="UP000295500"/>
    </source>
</evidence>
<dbReference type="EMBL" id="SNXO01000027">
    <property type="protein sequence ID" value="TDP52294.1"/>
    <property type="molecule type" value="Genomic_DNA"/>
</dbReference>
<name>A0A4R6Q1Y9_9FIRM</name>
<organism evidence="1 2">
    <name type="scientific">Aminicella lysinilytica</name>
    <dbReference type="NCBI Taxonomy" id="433323"/>
    <lineage>
        <taxon>Bacteria</taxon>
        <taxon>Bacillati</taxon>
        <taxon>Bacillota</taxon>
        <taxon>Clostridia</taxon>
        <taxon>Peptostreptococcales</taxon>
        <taxon>Anaerovoracaceae</taxon>
        <taxon>Aminicella</taxon>
    </lineage>
</organism>
<dbReference type="GO" id="GO:0003677">
    <property type="term" value="F:DNA binding"/>
    <property type="evidence" value="ECO:0007669"/>
    <property type="project" value="InterPro"/>
</dbReference>
<evidence type="ECO:0008006" key="3">
    <source>
        <dbReference type="Google" id="ProtNLM"/>
    </source>
</evidence>
<dbReference type="SUPFAM" id="SSF47413">
    <property type="entry name" value="lambda repressor-like DNA-binding domains"/>
    <property type="match status" value="1"/>
</dbReference>
<accession>A0A4R6Q1Y9</accession>
<proteinExistence type="predicted"/>
<dbReference type="InterPro" id="IPR010982">
    <property type="entry name" value="Lambda_DNA-bd_dom_sf"/>
</dbReference>
<keyword evidence="2" id="KW-1185">Reference proteome</keyword>
<dbReference type="RefSeq" id="WP_133528832.1">
    <property type="nucleotide sequence ID" value="NZ_SNXO01000027.1"/>
</dbReference>
<gene>
    <name evidence="1" type="ORF">EV211_12710</name>
</gene>
<dbReference type="Proteomes" id="UP000295500">
    <property type="component" value="Unassembled WGS sequence"/>
</dbReference>
<evidence type="ECO:0000313" key="1">
    <source>
        <dbReference type="EMBL" id="TDP52294.1"/>
    </source>
</evidence>
<sequence length="65" mass="7721">MVSVKKIREYRELSGLTKTQASEFYCKSKQYYCRLETNDYVSDNDAKEMYQAINLARANKKKQNK</sequence>